<evidence type="ECO:0000256" key="1">
    <source>
        <dbReference type="ARBA" id="ARBA00004141"/>
    </source>
</evidence>
<feature type="transmembrane region" description="Helical" evidence="11">
    <location>
        <begin position="177"/>
        <end position="198"/>
    </location>
</feature>
<dbReference type="PANTHER" id="PTHR43184">
    <property type="entry name" value="MAJOR FACILITATOR SUPERFAMILY TRANSPORTER 16, ISOFORM B"/>
    <property type="match status" value="1"/>
</dbReference>
<evidence type="ECO:0000256" key="11">
    <source>
        <dbReference type="SAM" id="Phobius"/>
    </source>
</evidence>
<keyword evidence="6 11" id="KW-1133">Transmembrane helix</keyword>
<comment type="similarity">
    <text evidence="2">Belongs to the major facilitator superfamily. Organophosphate:Pi antiporter (OPA) (TC 2.A.1.4) family.</text>
</comment>
<evidence type="ECO:0000256" key="3">
    <source>
        <dbReference type="ARBA" id="ARBA00022448"/>
    </source>
</evidence>
<evidence type="ECO:0000256" key="10">
    <source>
        <dbReference type="SAM" id="MobiDB-lite"/>
    </source>
</evidence>
<gene>
    <name evidence="12" type="ORF">NP493_124g03015</name>
</gene>
<comment type="subcellular location">
    <subcellularLocation>
        <location evidence="1">Membrane</location>
        <topology evidence="1">Multi-pass membrane protein</topology>
    </subcellularLocation>
</comment>
<keyword evidence="5 11" id="KW-0812">Transmembrane</keyword>
<keyword evidence="13" id="KW-1185">Reference proteome</keyword>
<evidence type="ECO:0000256" key="7">
    <source>
        <dbReference type="ARBA" id="ARBA00023136"/>
    </source>
</evidence>
<organism evidence="12 13">
    <name type="scientific">Ridgeia piscesae</name>
    <name type="common">Tubeworm</name>
    <dbReference type="NCBI Taxonomy" id="27915"/>
    <lineage>
        <taxon>Eukaryota</taxon>
        <taxon>Metazoa</taxon>
        <taxon>Spiralia</taxon>
        <taxon>Lophotrochozoa</taxon>
        <taxon>Annelida</taxon>
        <taxon>Polychaeta</taxon>
        <taxon>Sedentaria</taxon>
        <taxon>Canalipalpata</taxon>
        <taxon>Sabellida</taxon>
        <taxon>Siboglinidae</taxon>
        <taxon>Ridgeia</taxon>
    </lineage>
</organism>
<dbReference type="PANTHER" id="PTHR43184:SF12">
    <property type="entry name" value="SUGAR PHOSPHATE EXCHANGER 3"/>
    <property type="match status" value="1"/>
</dbReference>
<evidence type="ECO:0000256" key="8">
    <source>
        <dbReference type="ARBA" id="ARBA00041091"/>
    </source>
</evidence>
<keyword evidence="3" id="KW-0813">Transport</keyword>
<feature type="compositionally biased region" description="Basic and acidic residues" evidence="10">
    <location>
        <begin position="225"/>
        <end position="243"/>
    </location>
</feature>
<dbReference type="GO" id="GO:0022857">
    <property type="term" value="F:transmembrane transporter activity"/>
    <property type="evidence" value="ECO:0007669"/>
    <property type="project" value="InterPro"/>
</dbReference>
<dbReference type="Pfam" id="PF07690">
    <property type="entry name" value="MFS_1"/>
    <property type="match status" value="1"/>
</dbReference>
<dbReference type="InterPro" id="IPR036259">
    <property type="entry name" value="MFS_trans_sf"/>
</dbReference>
<evidence type="ECO:0000256" key="2">
    <source>
        <dbReference type="ARBA" id="ARBA00009598"/>
    </source>
</evidence>
<dbReference type="EMBL" id="JAODUO010000125">
    <property type="protein sequence ID" value="KAK2188714.1"/>
    <property type="molecule type" value="Genomic_DNA"/>
</dbReference>
<feature type="compositionally biased region" description="Polar residues" evidence="10">
    <location>
        <begin position="214"/>
        <end position="224"/>
    </location>
</feature>
<feature type="transmembrane region" description="Helical" evidence="11">
    <location>
        <begin position="81"/>
        <end position="99"/>
    </location>
</feature>
<dbReference type="SUPFAM" id="SSF103473">
    <property type="entry name" value="MFS general substrate transporter"/>
    <property type="match status" value="1"/>
</dbReference>
<feature type="transmembrane region" description="Helical" evidence="11">
    <location>
        <begin position="111"/>
        <end position="135"/>
    </location>
</feature>
<dbReference type="InterPro" id="IPR011701">
    <property type="entry name" value="MFS"/>
</dbReference>
<evidence type="ECO:0000313" key="13">
    <source>
        <dbReference type="Proteomes" id="UP001209878"/>
    </source>
</evidence>
<keyword evidence="4" id="KW-0762">Sugar transport</keyword>
<keyword evidence="7 11" id="KW-0472">Membrane</keyword>
<evidence type="ECO:0000313" key="12">
    <source>
        <dbReference type="EMBL" id="KAK2188714.1"/>
    </source>
</evidence>
<dbReference type="PIRSF" id="PIRSF002808">
    <property type="entry name" value="Hexose_phosphate_transp"/>
    <property type="match status" value="1"/>
</dbReference>
<feature type="transmembrane region" description="Helical" evidence="11">
    <location>
        <begin position="147"/>
        <end position="171"/>
    </location>
</feature>
<feature type="region of interest" description="Disordered" evidence="10">
    <location>
        <begin position="208"/>
        <end position="243"/>
    </location>
</feature>
<evidence type="ECO:0000256" key="4">
    <source>
        <dbReference type="ARBA" id="ARBA00022597"/>
    </source>
</evidence>
<reference evidence="12" key="1">
    <citation type="journal article" date="2023" name="Mol. Biol. Evol.">
        <title>Third-Generation Sequencing Reveals the Adaptive Role of the Epigenome in Three Deep-Sea Polychaetes.</title>
        <authorList>
            <person name="Perez M."/>
            <person name="Aroh O."/>
            <person name="Sun Y."/>
            <person name="Lan Y."/>
            <person name="Juniper S.K."/>
            <person name="Young C.R."/>
            <person name="Angers B."/>
            <person name="Qian P.Y."/>
        </authorList>
    </citation>
    <scope>NUCLEOTIDE SEQUENCE</scope>
    <source>
        <strain evidence="12">R07B-5</strain>
    </source>
</reference>
<feature type="transmembrane region" description="Helical" evidence="11">
    <location>
        <begin position="253"/>
        <end position="274"/>
    </location>
</feature>
<protein>
    <recommendedName>
        <fullName evidence="8">Sugar phosphate exchanger 3</fullName>
    </recommendedName>
    <alternativeName>
        <fullName evidence="9">Solute carrier family 37 member 3</fullName>
    </alternativeName>
</protein>
<dbReference type="Gene3D" id="1.20.1250.20">
    <property type="entry name" value="MFS general substrate transporter like domains"/>
    <property type="match status" value="3"/>
</dbReference>
<evidence type="ECO:0000256" key="6">
    <source>
        <dbReference type="ARBA" id="ARBA00022989"/>
    </source>
</evidence>
<feature type="transmembrane region" description="Helical" evidence="11">
    <location>
        <begin position="364"/>
        <end position="385"/>
    </location>
</feature>
<sequence>MPNTMDKLKSMAKSTLACGVTICKQRYAFFHATRKTFSNVKEILQAEWTSSFHNDSFNQTKPDDIWNNHHLFESPKVAEDFLGVLDTVFMFAYAVVFMFGTVSEWLHLYSITYYVILWIINGLLQSTGWPAMVAVMGNWFGRSSRGFILGLWSACASVGNIIGTLMASSVLHYGYQYVFLVTSAALFGWGIVIFFALVPSPTELGMDLPDTDHNSPPVTSQSGGHTEEAGYSREDSSVEDHPPVRKEEKAVGFFRAVLLPGVIPFVNYAFFFWLPLYLTSAYHWTQTAADEISIWYDVGGIVGSPNDRLVNALLMSVVGFFIGGPASLISAAISADLGRGGPIEGNDRAMATVTGIIDGSGWHWVFYIFIMMTLCTLVCILPVLVREVKNLQCWRSRYGQSGLTINVGTDDPYESDAMASDPAEPIST</sequence>
<dbReference type="GO" id="GO:0005789">
    <property type="term" value="C:endoplasmic reticulum membrane"/>
    <property type="evidence" value="ECO:0007669"/>
    <property type="project" value="TreeGrafter"/>
</dbReference>
<proteinExistence type="inferred from homology"/>
<dbReference type="InterPro" id="IPR000849">
    <property type="entry name" value="Sugar_P_transporter"/>
</dbReference>
<evidence type="ECO:0000256" key="5">
    <source>
        <dbReference type="ARBA" id="ARBA00022692"/>
    </source>
</evidence>
<accession>A0AAD9P5W9</accession>
<evidence type="ECO:0000256" key="9">
    <source>
        <dbReference type="ARBA" id="ARBA00042039"/>
    </source>
</evidence>
<comment type="caution">
    <text evidence="12">The sequence shown here is derived from an EMBL/GenBank/DDBJ whole genome shotgun (WGS) entry which is preliminary data.</text>
</comment>
<dbReference type="AlphaFoldDB" id="A0AAD9P5W9"/>
<name>A0AAD9P5W9_RIDPI</name>
<dbReference type="Proteomes" id="UP001209878">
    <property type="component" value="Unassembled WGS sequence"/>
</dbReference>